<gene>
    <name evidence="3" type="ORF">H9641_19765</name>
</gene>
<evidence type="ECO:0008006" key="5">
    <source>
        <dbReference type="Google" id="ProtNLM"/>
    </source>
</evidence>
<evidence type="ECO:0000313" key="4">
    <source>
        <dbReference type="Proteomes" id="UP000655570"/>
    </source>
</evidence>
<evidence type="ECO:0000256" key="1">
    <source>
        <dbReference type="SAM" id="MobiDB-lite"/>
    </source>
</evidence>
<keyword evidence="2" id="KW-0812">Transmembrane</keyword>
<evidence type="ECO:0000256" key="2">
    <source>
        <dbReference type="SAM" id="Phobius"/>
    </source>
</evidence>
<dbReference type="RefSeq" id="WP_191806116.1">
    <property type="nucleotide sequence ID" value="NZ_JACSQF010000038.1"/>
</dbReference>
<sequence length="196" mass="21847">MRLTKDVRKQLLEQNEGFSTRTSYSGKNFSEARTYTITGGELRVRASGDTSWADSRYTRDYVADEEQTHRYLYDNLGLLDQDNVFEGRAARPKRPSEPVASVDGLAEDDAYDGDDSDSIGEQFDDATSGLSDRLVVIGALVLAAGGLAYVFGRPVWDDRVKPAIERRRTKREQRKTAAVSDREGTKTRDGVPEDKG</sequence>
<feature type="transmembrane region" description="Helical" evidence="2">
    <location>
        <begin position="134"/>
        <end position="152"/>
    </location>
</feature>
<feature type="compositionally biased region" description="Basic and acidic residues" evidence="1">
    <location>
        <begin position="180"/>
        <end position="196"/>
    </location>
</feature>
<keyword evidence="4" id="KW-1185">Reference proteome</keyword>
<comment type="caution">
    <text evidence="3">The sequence shown here is derived from an EMBL/GenBank/DDBJ whole genome shotgun (WGS) entry which is preliminary data.</text>
</comment>
<name>A0ABR8U591_9CELL</name>
<feature type="compositionally biased region" description="Acidic residues" evidence="1">
    <location>
        <begin position="105"/>
        <end position="124"/>
    </location>
</feature>
<dbReference type="EMBL" id="JACSQF010000038">
    <property type="protein sequence ID" value="MBD7982935.1"/>
    <property type="molecule type" value="Genomic_DNA"/>
</dbReference>
<keyword evidence="2" id="KW-0472">Membrane</keyword>
<accession>A0ABR8U591</accession>
<dbReference type="Proteomes" id="UP000655570">
    <property type="component" value="Unassembled WGS sequence"/>
</dbReference>
<evidence type="ECO:0000313" key="3">
    <source>
        <dbReference type="EMBL" id="MBD7982935.1"/>
    </source>
</evidence>
<reference evidence="3 4" key="1">
    <citation type="submission" date="2020-08" db="EMBL/GenBank/DDBJ databases">
        <title>A Genomic Blueprint of the Chicken Gut Microbiome.</title>
        <authorList>
            <person name="Gilroy R."/>
            <person name="Ravi A."/>
            <person name="Getino M."/>
            <person name="Pursley I."/>
            <person name="Horton D.L."/>
            <person name="Alikhan N.-F."/>
            <person name="Baker D."/>
            <person name="Gharbi K."/>
            <person name="Hall N."/>
            <person name="Watson M."/>
            <person name="Adriaenssens E.M."/>
            <person name="Foster-Nyarko E."/>
            <person name="Jarju S."/>
            <person name="Secka A."/>
            <person name="Antonio M."/>
            <person name="Oren A."/>
            <person name="Chaudhuri R."/>
            <person name="La Ragione R.M."/>
            <person name="Hildebrand F."/>
            <person name="Pallen M.J."/>
        </authorList>
    </citation>
    <scope>NUCLEOTIDE SEQUENCE [LARGE SCALE GENOMIC DNA]</scope>
    <source>
        <strain evidence="3 4">Sa2CUA9</strain>
    </source>
</reference>
<keyword evidence="2" id="KW-1133">Transmembrane helix</keyword>
<feature type="region of interest" description="Disordered" evidence="1">
    <location>
        <begin position="167"/>
        <end position="196"/>
    </location>
</feature>
<protein>
    <recommendedName>
        <fullName evidence="5">DUF4178 domain-containing protein</fullName>
    </recommendedName>
</protein>
<proteinExistence type="predicted"/>
<organism evidence="3 4">
    <name type="scientific">Oerskovia merdavium</name>
    <dbReference type="NCBI Taxonomy" id="2762227"/>
    <lineage>
        <taxon>Bacteria</taxon>
        <taxon>Bacillati</taxon>
        <taxon>Actinomycetota</taxon>
        <taxon>Actinomycetes</taxon>
        <taxon>Micrococcales</taxon>
        <taxon>Cellulomonadaceae</taxon>
        <taxon>Oerskovia</taxon>
    </lineage>
</organism>
<feature type="region of interest" description="Disordered" evidence="1">
    <location>
        <begin position="88"/>
        <end position="124"/>
    </location>
</feature>